<evidence type="ECO:0000256" key="2">
    <source>
        <dbReference type="ARBA" id="ARBA00023797"/>
    </source>
</evidence>
<accession>A0A418ZRL5</accession>
<dbReference type="SUPFAM" id="SSF63380">
    <property type="entry name" value="Riboflavin synthase domain-like"/>
    <property type="match status" value="1"/>
</dbReference>
<organism evidence="4 5">
    <name type="scientific">Paracoccus siganidrum</name>
    <dbReference type="NCBI Taxonomy" id="1276757"/>
    <lineage>
        <taxon>Bacteria</taxon>
        <taxon>Pseudomonadati</taxon>
        <taxon>Pseudomonadota</taxon>
        <taxon>Alphaproteobacteria</taxon>
        <taxon>Rhodobacterales</taxon>
        <taxon>Paracoccaceae</taxon>
        <taxon>Paracoccus</taxon>
    </lineage>
</organism>
<dbReference type="EMBL" id="QZEW01000191">
    <property type="protein sequence ID" value="RJK99328.1"/>
    <property type="molecule type" value="Genomic_DNA"/>
</dbReference>
<dbReference type="RefSeq" id="WP_119901125.1">
    <property type="nucleotide sequence ID" value="NZ_QNRC01000010.1"/>
</dbReference>
<gene>
    <name evidence="4" type="ORF">D3P05_23365</name>
</gene>
<dbReference type="PANTHER" id="PTHR19384">
    <property type="entry name" value="NITRIC OXIDE SYNTHASE-RELATED"/>
    <property type="match status" value="1"/>
</dbReference>
<keyword evidence="5" id="KW-1185">Reference proteome</keyword>
<dbReference type="OrthoDB" id="9816402at2"/>
<dbReference type="EC" id="1.6.2.4" evidence="2"/>
<evidence type="ECO:0000313" key="5">
    <source>
        <dbReference type="Proteomes" id="UP000283587"/>
    </source>
</evidence>
<dbReference type="GO" id="GO:0050660">
    <property type="term" value="F:flavin adenine dinucleotide binding"/>
    <property type="evidence" value="ECO:0007669"/>
    <property type="project" value="TreeGrafter"/>
</dbReference>
<evidence type="ECO:0000313" key="4">
    <source>
        <dbReference type="EMBL" id="RJK99328.1"/>
    </source>
</evidence>
<dbReference type="InterPro" id="IPR017938">
    <property type="entry name" value="Riboflavin_synthase-like_b-brl"/>
</dbReference>
<reference evidence="5" key="1">
    <citation type="submission" date="2018-09" db="EMBL/GenBank/DDBJ databases">
        <title>Paracoccus onubensis nov. sp. a moderate halophilic bacterium isolated from Gruta de las Maravillas (Aracena, Spain).</title>
        <authorList>
            <person name="Jurado V."/>
            <person name="Gutierrez-Patricio S."/>
            <person name="Gonzalez-Pimentel J.L."/>
            <person name="Miller A.Z."/>
            <person name="Laiz L."/>
            <person name="Saiz-Jimenez C."/>
        </authorList>
    </citation>
    <scope>NUCLEOTIDE SEQUENCE [LARGE SCALE GENOMIC DNA]</scope>
    <source>
        <strain evidence="5">DSM 26381</strain>
    </source>
</reference>
<keyword evidence="1" id="KW-0285">Flavoprotein</keyword>
<dbReference type="InterPro" id="IPR001709">
    <property type="entry name" value="Flavoprot_Pyr_Nucl_cyt_Rdtase"/>
</dbReference>
<dbReference type="AlphaFoldDB" id="A0A418ZRL5"/>
<proteinExistence type="predicted"/>
<dbReference type="Gene3D" id="2.40.30.10">
    <property type="entry name" value="Translation factors"/>
    <property type="match status" value="1"/>
</dbReference>
<dbReference type="Proteomes" id="UP000283587">
    <property type="component" value="Unassembled WGS sequence"/>
</dbReference>
<sequence length="211" mass="23338">MVEIPLPDGTRLRREYSLASLPADGQAELIVRRTTDGAGQPGPGSDWLTRQLQTGGLLRMRIRENPGFHSSDDRRPMVLIGAGSGLSGLVAHIRQRASAKAPGPVWLLFGERSRGHDAILDAELQDWLRSGVLRRLDRAFSRDGDGPRYVHELLRLNAATLADWDAQGAGFYICGRREGMGRDAERALADILGDVWFQALALSGRWLRDLY</sequence>
<dbReference type="Gene3D" id="3.40.50.80">
    <property type="entry name" value="Nucleotide-binding domain of ferredoxin-NADP reductase (FNR) module"/>
    <property type="match status" value="1"/>
</dbReference>
<name>A0A418ZRL5_9RHOB</name>
<dbReference type="GO" id="GO:0005829">
    <property type="term" value="C:cytosol"/>
    <property type="evidence" value="ECO:0007669"/>
    <property type="project" value="TreeGrafter"/>
</dbReference>
<dbReference type="Pfam" id="PF00175">
    <property type="entry name" value="NAD_binding_1"/>
    <property type="match status" value="1"/>
</dbReference>
<evidence type="ECO:0000256" key="1">
    <source>
        <dbReference type="ARBA" id="ARBA00022630"/>
    </source>
</evidence>
<dbReference type="GO" id="GO:0003958">
    <property type="term" value="F:NADPH-hemoprotein reductase activity"/>
    <property type="evidence" value="ECO:0007669"/>
    <property type="project" value="UniProtKB-EC"/>
</dbReference>
<dbReference type="InterPro" id="IPR039261">
    <property type="entry name" value="FNR_nucleotide-bd"/>
</dbReference>
<dbReference type="PANTHER" id="PTHR19384:SF17">
    <property type="entry name" value="NADPH--CYTOCHROME P450 REDUCTASE"/>
    <property type="match status" value="1"/>
</dbReference>
<comment type="caution">
    <text evidence="4">The sequence shown here is derived from an EMBL/GenBank/DDBJ whole genome shotgun (WGS) entry which is preliminary data.</text>
</comment>
<evidence type="ECO:0000259" key="3">
    <source>
        <dbReference type="Pfam" id="PF00175"/>
    </source>
</evidence>
<protein>
    <recommendedName>
        <fullName evidence="2">NADPH--hemoprotein reductase</fullName>
        <ecNumber evidence="2">1.6.2.4</ecNumber>
    </recommendedName>
</protein>
<dbReference type="InterPro" id="IPR001433">
    <property type="entry name" value="OxRdtase_FAD/NAD-bd"/>
</dbReference>
<dbReference type="SUPFAM" id="SSF52343">
    <property type="entry name" value="Ferredoxin reductase-like, C-terminal NADP-linked domain"/>
    <property type="match status" value="1"/>
</dbReference>
<dbReference type="GO" id="GO:0010181">
    <property type="term" value="F:FMN binding"/>
    <property type="evidence" value="ECO:0007669"/>
    <property type="project" value="TreeGrafter"/>
</dbReference>
<feature type="domain" description="Oxidoreductase FAD/NAD(P)-binding" evidence="3">
    <location>
        <begin position="79"/>
        <end position="185"/>
    </location>
</feature>
<dbReference type="PRINTS" id="PR00371">
    <property type="entry name" value="FPNCR"/>
</dbReference>